<feature type="domain" description="Pyruvate dehydrogenase E1 component middle" evidence="12">
    <location>
        <begin position="487"/>
        <end position="702"/>
    </location>
</feature>
<dbReference type="KEGG" id="acm:AciX9_1349"/>
<dbReference type="AlphaFoldDB" id="E8WVG1"/>
<accession>E8WVG1</accession>
<evidence type="ECO:0000256" key="8">
    <source>
        <dbReference type="ARBA" id="ARBA00051231"/>
    </source>
</evidence>
<evidence type="ECO:0000256" key="6">
    <source>
        <dbReference type="ARBA" id="ARBA00023052"/>
    </source>
</evidence>
<dbReference type="PaxDb" id="1198114-AciX9_1349"/>
<comment type="catalytic activity">
    <reaction evidence="8 9">
        <text>N(6)-[(R)-lipoyl]-L-lysyl-[protein] + pyruvate + H(+) = N(6)-[(R)-S(8)-acetyldihydrolipoyl]-L-lysyl-[protein] + CO2</text>
        <dbReference type="Rhea" id="RHEA:19189"/>
        <dbReference type="Rhea" id="RHEA-COMP:10474"/>
        <dbReference type="Rhea" id="RHEA-COMP:10478"/>
        <dbReference type="ChEBI" id="CHEBI:15361"/>
        <dbReference type="ChEBI" id="CHEBI:15378"/>
        <dbReference type="ChEBI" id="CHEBI:16526"/>
        <dbReference type="ChEBI" id="CHEBI:83099"/>
        <dbReference type="ChEBI" id="CHEBI:83111"/>
        <dbReference type="EC" id="1.2.4.1"/>
    </reaction>
</comment>
<dbReference type="HOGENOM" id="CLU_009154_2_0_0"/>
<protein>
    <recommendedName>
        <fullName evidence="4 9">Pyruvate dehydrogenase E1 component</fullName>
        <ecNumber evidence="3 9">1.2.4.1</ecNumber>
    </recommendedName>
</protein>
<feature type="domain" description="Transketolase-like C-terminal" evidence="13">
    <location>
        <begin position="718"/>
        <end position="850"/>
    </location>
</feature>
<keyword evidence="10" id="KW-0479">Metal-binding</keyword>
<dbReference type="NCBIfam" id="TIGR00759">
    <property type="entry name" value="aceE"/>
    <property type="match status" value="1"/>
</dbReference>
<reference evidence="15" key="1">
    <citation type="submission" date="2011-01" db="EMBL/GenBank/DDBJ databases">
        <title>Complete sequence of chromosome of Acidobacterium sp. MP5ACTX9.</title>
        <authorList>
            <consortium name="US DOE Joint Genome Institute"/>
            <person name="Lucas S."/>
            <person name="Copeland A."/>
            <person name="Lapidus A."/>
            <person name="Cheng J.-F."/>
            <person name="Goodwin L."/>
            <person name="Pitluck S."/>
            <person name="Teshima H."/>
            <person name="Detter J.C."/>
            <person name="Han C."/>
            <person name="Tapia R."/>
            <person name="Land M."/>
            <person name="Hauser L."/>
            <person name="Kyrpides N."/>
            <person name="Ivanova N."/>
            <person name="Ovchinnikova G."/>
            <person name="Pagani I."/>
            <person name="Rawat S.R."/>
            <person name="Mannisto M."/>
            <person name="Haggblom M.M."/>
            <person name="Woyke T."/>
        </authorList>
    </citation>
    <scope>NUCLEOTIDE SEQUENCE [LARGE SCALE GENOMIC DNA]</scope>
    <source>
        <strain evidence="15">MP5ACTX9</strain>
    </source>
</reference>
<evidence type="ECO:0000256" key="9">
    <source>
        <dbReference type="PIRNR" id="PIRNR000156"/>
    </source>
</evidence>
<feature type="binding site" evidence="10">
    <location>
        <position position="233"/>
    </location>
    <ligand>
        <name>Mg(2+)</name>
        <dbReference type="ChEBI" id="CHEBI:18420"/>
    </ligand>
</feature>
<gene>
    <name evidence="14" type="ordered locus">AciX9_1349</name>
</gene>
<dbReference type="InterPro" id="IPR009014">
    <property type="entry name" value="Transketo_C/PFOR_II"/>
</dbReference>
<comment type="cofactor">
    <cofactor evidence="10">
        <name>Mg(2+)</name>
        <dbReference type="ChEBI" id="CHEBI:18420"/>
    </cofactor>
</comment>
<comment type="cofactor">
    <cofactor evidence="1 9">
        <name>thiamine diphosphate</name>
        <dbReference type="ChEBI" id="CHEBI:58937"/>
    </cofactor>
</comment>
<dbReference type="InterPro" id="IPR055152">
    <property type="entry name" value="Transketolase-like_C_2"/>
</dbReference>
<feature type="domain" description="Transketolase N-terminal" evidence="11">
    <location>
        <begin position="137"/>
        <end position="307"/>
    </location>
</feature>
<dbReference type="Gene3D" id="3.40.50.970">
    <property type="match status" value="2"/>
</dbReference>
<dbReference type="EC" id="1.2.4.1" evidence="3 9"/>
<evidence type="ECO:0000313" key="15">
    <source>
        <dbReference type="Proteomes" id="UP000000343"/>
    </source>
</evidence>
<dbReference type="PANTHER" id="PTHR43825:SF3">
    <property type="entry name" value="PYRUVATE DEHYDROGENASE E1 COMPONENT"/>
    <property type="match status" value="1"/>
</dbReference>
<dbReference type="InterPro" id="IPR005474">
    <property type="entry name" value="Transketolase_N"/>
</dbReference>
<dbReference type="EMBL" id="CP002480">
    <property type="protein sequence ID" value="ADW68409.1"/>
    <property type="molecule type" value="Genomic_DNA"/>
</dbReference>
<keyword evidence="10" id="KW-0460">Magnesium</keyword>
<dbReference type="Pfam" id="PF00456">
    <property type="entry name" value="Transketolase_N"/>
    <property type="match status" value="1"/>
</dbReference>
<dbReference type="InterPro" id="IPR035807">
    <property type="entry name" value="PDC_E1_N"/>
</dbReference>
<feature type="binding site" evidence="10">
    <location>
        <position position="263"/>
    </location>
    <ligand>
        <name>Mg(2+)</name>
        <dbReference type="ChEBI" id="CHEBI:18420"/>
    </ligand>
</feature>
<evidence type="ECO:0000259" key="12">
    <source>
        <dbReference type="Pfam" id="PF17831"/>
    </source>
</evidence>
<dbReference type="InterPro" id="IPR029061">
    <property type="entry name" value="THDP-binding"/>
</dbReference>
<dbReference type="SUPFAM" id="SSF52518">
    <property type="entry name" value="Thiamin diphosphate-binding fold (THDP-binding)"/>
    <property type="match status" value="2"/>
</dbReference>
<dbReference type="InterPro" id="IPR041621">
    <property type="entry name" value="PDH_E1_M"/>
</dbReference>
<dbReference type="InterPro" id="IPR004660">
    <property type="entry name" value="PDH_E1"/>
</dbReference>
<evidence type="ECO:0000259" key="11">
    <source>
        <dbReference type="Pfam" id="PF00456"/>
    </source>
</evidence>
<dbReference type="RefSeq" id="WP_013579732.1">
    <property type="nucleotide sequence ID" value="NC_015064.1"/>
</dbReference>
<evidence type="ECO:0000259" key="13">
    <source>
        <dbReference type="Pfam" id="PF22613"/>
    </source>
</evidence>
<evidence type="ECO:0000256" key="10">
    <source>
        <dbReference type="PIRSR" id="PIRSR000156-1"/>
    </source>
</evidence>
<keyword evidence="6 9" id="KW-0786">Thiamine pyrophosphate</keyword>
<evidence type="ECO:0000256" key="3">
    <source>
        <dbReference type="ARBA" id="ARBA00012281"/>
    </source>
</evidence>
<dbReference type="Pfam" id="PF17831">
    <property type="entry name" value="PDH_E1_M"/>
    <property type="match status" value="1"/>
</dbReference>
<keyword evidence="7 9" id="KW-0670">Pyruvate</keyword>
<dbReference type="OrthoDB" id="9759664at2"/>
<dbReference type="STRING" id="1198114.AciX9_1349"/>
<dbReference type="GO" id="GO:0004739">
    <property type="term" value="F:pyruvate dehydrogenase (acetyl-transferring) activity"/>
    <property type="evidence" value="ECO:0007669"/>
    <property type="project" value="UniProtKB-EC"/>
</dbReference>
<dbReference type="Gene3D" id="3.40.50.920">
    <property type="match status" value="1"/>
</dbReference>
<evidence type="ECO:0000256" key="2">
    <source>
        <dbReference type="ARBA" id="ARBA00003157"/>
    </source>
</evidence>
<evidence type="ECO:0000256" key="1">
    <source>
        <dbReference type="ARBA" id="ARBA00001964"/>
    </source>
</evidence>
<comment type="function">
    <text evidence="2 9">Component of the pyruvate dehydrogenase (PDH) complex, that catalyzes the overall conversion of pyruvate to acetyl-CoA and CO(2).</text>
</comment>
<sequence>MAMKLDDAAMKDFTAEIAEWIEAFDQIVAADSGQGAEVLEALRKRASESGVAAAGTLTTPYCNTILTRNEVPYPGDRSLERRVEALLRWNAMAMVHKQNKQDAGIGGHISTYSSLATLLEVGFNHFFHGSYGEQPGDFIYFQGHASPGVYARAFLEGRFDESRLKNFRHELRGEPGLSSYPHPWLMPDFWNFPTVSMGIGPLNAIYQARFMRYLENRKLIEKTDRKVWAFIGDGETDEVDTLGAISLGAREKLDNLIFVVNCNLQRLDGPVRGNKRIIDELEGVFRGAGWNVIKVIWGSDWDALFAADKSGLLLKRMDECVDGDFQTFKAKDGAYLRKEFFGKYPELLELVKDYTDEQLGLLHRGGHDPAKVYNAYKQAVEHKGGPTVILAKTVKGYGLGSAQARNATHSEKKLADDALAAFVKRFDIPIPEQAAKDGAFYRPEQSSPEIAYMQARRKELGGYLPVRQTPKLSLRAPEFKAPSLEFFKAWTDGSKGRTISTTMGFVNLLNALMKDPAVGKWVVPIVPDEGRTFGLESSIRQVGIYAPEGQKYSPHDADMLLYYREDKDGQILEEGITEAGSMASFTAAGTAYSNYGVPSIPFYMYYSMFGFQRIGDMVWAFADSRGKGFLMGGTAGRTTMLGEGLQHQDGHSIVLASTVPTCRTYDPAFVYELAVVVQDGIKRMYEGGEDAFYYITMYNEDYVQIPMPEGVAEGVVKGMYKIKPALKGEAALQLFGSGPILNEVLKAQEILSEKYKIEADVWSVTSYVEVRREALSVERWNRLHPAEAEKKSYLETLMDGTKGPIIAASDYMRSVPDSLAPWLDSRLVSLGTDGFGRSDNREHLRTHFEVSAAAIVGATLSRLVREGSFKAKDAQKAMKELGLNSEAKDPARA</sequence>
<organism evidence="15">
    <name type="scientific">Granulicella tundricola (strain ATCC BAA-1859 / DSM 23138 / MP5ACTX9)</name>
    <dbReference type="NCBI Taxonomy" id="1198114"/>
    <lineage>
        <taxon>Bacteria</taxon>
        <taxon>Pseudomonadati</taxon>
        <taxon>Acidobacteriota</taxon>
        <taxon>Terriglobia</taxon>
        <taxon>Terriglobales</taxon>
        <taxon>Acidobacteriaceae</taxon>
        <taxon>Granulicella</taxon>
    </lineage>
</organism>
<dbReference type="CDD" id="cd02017">
    <property type="entry name" value="TPP_E1_EcPDC_like"/>
    <property type="match status" value="1"/>
</dbReference>
<dbReference type="Pfam" id="PF22613">
    <property type="entry name" value="Transketolase_C_1"/>
    <property type="match status" value="1"/>
</dbReference>
<evidence type="ECO:0000256" key="4">
    <source>
        <dbReference type="ARBA" id="ARBA00017172"/>
    </source>
</evidence>
<dbReference type="GO" id="GO:0046872">
    <property type="term" value="F:metal ion binding"/>
    <property type="evidence" value="ECO:0007669"/>
    <property type="project" value="UniProtKB-KW"/>
</dbReference>
<dbReference type="FunFam" id="3.40.50.970:FF:000011">
    <property type="entry name" value="Pyruvate dehydrogenase E1 component"/>
    <property type="match status" value="1"/>
</dbReference>
<proteinExistence type="predicted"/>
<evidence type="ECO:0000313" key="14">
    <source>
        <dbReference type="EMBL" id="ADW68409.1"/>
    </source>
</evidence>
<dbReference type="eggNOG" id="COG2609">
    <property type="taxonomic scope" value="Bacteria"/>
</dbReference>
<dbReference type="Proteomes" id="UP000000343">
    <property type="component" value="Chromosome"/>
</dbReference>
<feature type="binding site" evidence="10">
    <location>
        <position position="265"/>
    </location>
    <ligand>
        <name>Mg(2+)</name>
        <dbReference type="ChEBI" id="CHEBI:18420"/>
    </ligand>
</feature>
<dbReference type="PIRSF" id="PIRSF000156">
    <property type="entry name" value="Pyruvate_dh_E1"/>
    <property type="match status" value="1"/>
</dbReference>
<dbReference type="PANTHER" id="PTHR43825">
    <property type="entry name" value="PYRUVATE DEHYDROGENASE E1 COMPONENT"/>
    <property type="match status" value="1"/>
</dbReference>
<name>E8WVG1_GRATM</name>
<dbReference type="InterPro" id="IPR051157">
    <property type="entry name" value="PDH/Transketolase"/>
</dbReference>
<evidence type="ECO:0000256" key="5">
    <source>
        <dbReference type="ARBA" id="ARBA00023002"/>
    </source>
</evidence>
<dbReference type="SUPFAM" id="SSF52922">
    <property type="entry name" value="TK C-terminal domain-like"/>
    <property type="match status" value="1"/>
</dbReference>
<keyword evidence="5 9" id="KW-0560">Oxidoreductase</keyword>
<evidence type="ECO:0000256" key="7">
    <source>
        <dbReference type="ARBA" id="ARBA00023317"/>
    </source>
</evidence>
<keyword evidence="15" id="KW-1185">Reference proteome</keyword>